<feature type="region of interest" description="Disordered" evidence="5">
    <location>
        <begin position="301"/>
        <end position="342"/>
    </location>
</feature>
<keyword evidence="3 6" id="KW-1133">Transmembrane helix</keyword>
<dbReference type="Proteomes" id="UP000320176">
    <property type="component" value="Unassembled WGS sequence"/>
</dbReference>
<comment type="subcellular location">
    <subcellularLocation>
        <location evidence="1">Membrane</location>
        <topology evidence="1">Multi-pass membrane protein</topology>
    </subcellularLocation>
</comment>
<dbReference type="GO" id="GO:0016020">
    <property type="term" value="C:membrane"/>
    <property type="evidence" value="ECO:0007669"/>
    <property type="project" value="UniProtKB-SubCell"/>
</dbReference>
<protein>
    <submittedName>
        <fullName evidence="7">Sodium Bile acid symporter family protein</fullName>
    </submittedName>
</protein>
<feature type="transmembrane region" description="Helical" evidence="6">
    <location>
        <begin position="44"/>
        <end position="63"/>
    </location>
</feature>
<comment type="caution">
    <text evidence="7">The sequence shown here is derived from an EMBL/GenBank/DDBJ whole genome shotgun (WGS) entry which is preliminary data.</text>
</comment>
<feature type="transmembrane region" description="Helical" evidence="6">
    <location>
        <begin position="241"/>
        <end position="259"/>
    </location>
</feature>
<evidence type="ECO:0000256" key="4">
    <source>
        <dbReference type="ARBA" id="ARBA00023136"/>
    </source>
</evidence>
<organism evidence="7 8">
    <name type="scientific">Stieleria varia</name>
    <dbReference type="NCBI Taxonomy" id="2528005"/>
    <lineage>
        <taxon>Bacteria</taxon>
        <taxon>Pseudomonadati</taxon>
        <taxon>Planctomycetota</taxon>
        <taxon>Planctomycetia</taxon>
        <taxon>Pirellulales</taxon>
        <taxon>Pirellulaceae</taxon>
        <taxon>Stieleria</taxon>
    </lineage>
</organism>
<feature type="transmembrane region" description="Helical" evidence="6">
    <location>
        <begin position="180"/>
        <end position="200"/>
    </location>
</feature>
<evidence type="ECO:0000256" key="2">
    <source>
        <dbReference type="ARBA" id="ARBA00022692"/>
    </source>
</evidence>
<keyword evidence="4 6" id="KW-0472">Membrane</keyword>
<dbReference type="Pfam" id="PF01758">
    <property type="entry name" value="SBF"/>
    <property type="match status" value="1"/>
</dbReference>
<sequence length="342" mass="36701">MDFDVDFIAVESYLSIAILVTSTIGMGATLTLREFAAVCRMPQGIIAVTVAQVVISPLLAIGLSRLFQLPAGVAFGLLLVAAMPGGLFSNLLTHLGGGNVALSITATSVSTLLCLLSTSLLLRLYGASQLPADFAMPMGRIFLDILLYVLMPLFAGLTIRRVWPHHAPRFSRIFVHLSSFLLGCYILSAFFGGRLEIFVYGWQTPLALTLFGAGSLWSGILMSFAFRLPPNDRFAISIESVFRNAGLALLLKAAIFPAVDGLADPIADGVLYVILFYMGVSLAIGIEESTAKRLGIGFLYPKPEPQESDTQKQETRGGGANDHSDENAVSDSADQPRESHLT</sequence>
<evidence type="ECO:0000256" key="1">
    <source>
        <dbReference type="ARBA" id="ARBA00004141"/>
    </source>
</evidence>
<keyword evidence="8" id="KW-1185">Reference proteome</keyword>
<dbReference type="InterPro" id="IPR002657">
    <property type="entry name" value="BilAc:Na_symport/Acr3"/>
</dbReference>
<evidence type="ECO:0000256" key="5">
    <source>
        <dbReference type="SAM" id="MobiDB-lite"/>
    </source>
</evidence>
<evidence type="ECO:0000313" key="7">
    <source>
        <dbReference type="EMBL" id="TWT94456.1"/>
    </source>
</evidence>
<name>A0A5C6A4U1_9BACT</name>
<feature type="transmembrane region" description="Helical" evidence="6">
    <location>
        <begin position="265"/>
        <end position="286"/>
    </location>
</feature>
<feature type="transmembrane region" description="Helical" evidence="6">
    <location>
        <begin position="12"/>
        <end position="32"/>
    </location>
</feature>
<dbReference type="PANTHER" id="PTHR10361:SF28">
    <property type="entry name" value="P3 PROTEIN-RELATED"/>
    <property type="match status" value="1"/>
</dbReference>
<dbReference type="AlphaFoldDB" id="A0A5C6A4U1"/>
<dbReference type="Gene3D" id="1.20.1530.20">
    <property type="match status" value="1"/>
</dbReference>
<keyword evidence="2 6" id="KW-0812">Transmembrane</keyword>
<dbReference type="InterPro" id="IPR038770">
    <property type="entry name" value="Na+/solute_symporter_sf"/>
</dbReference>
<accession>A0A5C6A4U1</accession>
<reference evidence="7 8" key="1">
    <citation type="submission" date="2019-02" db="EMBL/GenBank/DDBJ databases">
        <title>Deep-cultivation of Planctomycetes and their phenomic and genomic characterization uncovers novel biology.</title>
        <authorList>
            <person name="Wiegand S."/>
            <person name="Jogler M."/>
            <person name="Boedeker C."/>
            <person name="Pinto D."/>
            <person name="Vollmers J."/>
            <person name="Rivas-Marin E."/>
            <person name="Kohn T."/>
            <person name="Peeters S.H."/>
            <person name="Heuer A."/>
            <person name="Rast P."/>
            <person name="Oberbeckmann S."/>
            <person name="Bunk B."/>
            <person name="Jeske O."/>
            <person name="Meyerdierks A."/>
            <person name="Storesund J.E."/>
            <person name="Kallscheuer N."/>
            <person name="Luecker S."/>
            <person name="Lage O.M."/>
            <person name="Pohl T."/>
            <person name="Merkel B.J."/>
            <person name="Hornburger P."/>
            <person name="Mueller R.-W."/>
            <person name="Bruemmer F."/>
            <person name="Labrenz M."/>
            <person name="Spormann A.M."/>
            <person name="Op Den Camp H."/>
            <person name="Overmann J."/>
            <person name="Amann R."/>
            <person name="Jetten M.S.M."/>
            <person name="Mascher T."/>
            <person name="Medema M.H."/>
            <person name="Devos D.P."/>
            <person name="Kaster A.-K."/>
            <person name="Ovreas L."/>
            <person name="Rohde M."/>
            <person name="Galperin M.Y."/>
            <person name="Jogler C."/>
        </authorList>
    </citation>
    <scope>NUCLEOTIDE SEQUENCE [LARGE SCALE GENOMIC DNA]</scope>
    <source>
        <strain evidence="7 8">Pla52n</strain>
    </source>
</reference>
<dbReference type="InterPro" id="IPR004710">
    <property type="entry name" value="Bilac:Na_transpt"/>
</dbReference>
<feature type="transmembrane region" description="Helical" evidence="6">
    <location>
        <begin position="206"/>
        <end position="229"/>
    </location>
</feature>
<evidence type="ECO:0000313" key="8">
    <source>
        <dbReference type="Proteomes" id="UP000320176"/>
    </source>
</evidence>
<feature type="transmembrane region" description="Helical" evidence="6">
    <location>
        <begin position="100"/>
        <end position="121"/>
    </location>
</feature>
<dbReference type="PANTHER" id="PTHR10361">
    <property type="entry name" value="SODIUM-BILE ACID COTRANSPORTER"/>
    <property type="match status" value="1"/>
</dbReference>
<dbReference type="OrthoDB" id="9806785at2"/>
<feature type="transmembrane region" description="Helical" evidence="6">
    <location>
        <begin position="69"/>
        <end position="88"/>
    </location>
</feature>
<feature type="transmembrane region" description="Helical" evidence="6">
    <location>
        <begin position="141"/>
        <end position="159"/>
    </location>
</feature>
<evidence type="ECO:0000256" key="3">
    <source>
        <dbReference type="ARBA" id="ARBA00022989"/>
    </source>
</evidence>
<dbReference type="RefSeq" id="WP_146522321.1">
    <property type="nucleotide sequence ID" value="NZ_CP151726.1"/>
</dbReference>
<proteinExistence type="predicted"/>
<evidence type="ECO:0000256" key="6">
    <source>
        <dbReference type="SAM" id="Phobius"/>
    </source>
</evidence>
<gene>
    <name evidence="7" type="ORF">Pla52n_52770</name>
</gene>
<dbReference type="EMBL" id="SJPN01000007">
    <property type="protein sequence ID" value="TWT94456.1"/>
    <property type="molecule type" value="Genomic_DNA"/>
</dbReference>